<dbReference type="PANTHER" id="PTHR13258:SF0">
    <property type="entry name" value="SYNDETIN"/>
    <property type="match status" value="1"/>
</dbReference>
<dbReference type="GO" id="GO:0000149">
    <property type="term" value="F:SNARE binding"/>
    <property type="evidence" value="ECO:0007669"/>
    <property type="project" value="TreeGrafter"/>
</dbReference>
<keyword evidence="2" id="KW-1185">Reference proteome</keyword>
<reference evidence="3" key="1">
    <citation type="submission" date="2025-08" db="UniProtKB">
        <authorList>
            <consortium name="RefSeq"/>
        </authorList>
    </citation>
    <scope>IDENTIFICATION</scope>
</reference>
<dbReference type="GO" id="GO:1990745">
    <property type="term" value="C:EARP complex"/>
    <property type="evidence" value="ECO:0007669"/>
    <property type="project" value="InterPro"/>
</dbReference>
<organism evidence="2 3">
    <name type="scientific">Cyclospora cayetanensis</name>
    <dbReference type="NCBI Taxonomy" id="88456"/>
    <lineage>
        <taxon>Eukaryota</taxon>
        <taxon>Sar</taxon>
        <taxon>Alveolata</taxon>
        <taxon>Apicomplexa</taxon>
        <taxon>Conoidasida</taxon>
        <taxon>Coccidia</taxon>
        <taxon>Eucoccidiorida</taxon>
        <taxon>Eimeriorina</taxon>
        <taxon>Eimeriidae</taxon>
        <taxon>Cyclospora</taxon>
    </lineage>
</organism>
<protein>
    <submittedName>
        <fullName evidence="3">Uncharacterized protein LOC34622558</fullName>
    </submittedName>
</protein>
<dbReference type="GeneID" id="34622558"/>
<feature type="region of interest" description="Disordered" evidence="1">
    <location>
        <begin position="485"/>
        <end position="504"/>
    </location>
</feature>
<evidence type="ECO:0000256" key="1">
    <source>
        <dbReference type="SAM" id="MobiDB-lite"/>
    </source>
</evidence>
<dbReference type="GO" id="GO:0005829">
    <property type="term" value="C:cytosol"/>
    <property type="evidence" value="ECO:0007669"/>
    <property type="project" value="GOC"/>
</dbReference>
<name>A0A6P6RYN1_9EIME</name>
<evidence type="ECO:0000313" key="2">
    <source>
        <dbReference type="Proteomes" id="UP000515125"/>
    </source>
</evidence>
<dbReference type="OrthoDB" id="349499at2759"/>
<evidence type="ECO:0000313" key="3">
    <source>
        <dbReference type="RefSeq" id="XP_026192609.1"/>
    </source>
</evidence>
<dbReference type="RefSeq" id="XP_026192609.1">
    <property type="nucleotide sequence ID" value="XM_026336824.1"/>
</dbReference>
<gene>
    <name evidence="3" type="primary">LOC34622558</name>
</gene>
<dbReference type="InterPro" id="IPR040047">
    <property type="entry name" value="VPS50"/>
</dbReference>
<dbReference type="PANTHER" id="PTHR13258">
    <property type="entry name" value="SYNDETIN"/>
    <property type="match status" value="1"/>
</dbReference>
<dbReference type="GO" id="GO:0032456">
    <property type="term" value="P:endocytic recycling"/>
    <property type="evidence" value="ECO:0007669"/>
    <property type="project" value="InterPro"/>
</dbReference>
<feature type="compositionally biased region" description="Basic and acidic residues" evidence="1">
    <location>
        <begin position="485"/>
        <end position="497"/>
    </location>
</feature>
<dbReference type="Proteomes" id="UP000515125">
    <property type="component" value="Unplaced"/>
</dbReference>
<proteinExistence type="predicted"/>
<sequence length="1438" mass="151744">MASAISTNPFASHDPQQANVCGSAGAVEGTQLSRQETTGSYCDGSLAKRPPSVPCGPCKQSNPNESKPAIPGRLLSQLSSVYATGADPFTETESSAGECSQTHSGNAGFACVVWELENLPVKGDLVLSAVTRLEHLKACSDEARLSLRGLVAQRQKDLTKSVSVLGELRKGLERLRRESTAIRVGLSQFRQDCLLPSLDITKQQHAKLLLQREMQQLLQIQRMDAILMAAENSCVNRQLPLQAALLMEGAALFHPPKGTAPESSEPTGAAPQMQHMLEALKADLSAALQAAARSLPPPPCGCGWRLPEPFSRSASHGGSWRCRTRSGTATAGAFATGEGAWPSYYSALAAFALLPPSSSVGSALSAAVAAAAAAATRQVLCAFVPADAAAFSEVDTERLEAQRACARLLLCLESNKPSSGCALLGADAVSALPSAGSLASFVDEANSVACCMTLLGVQYNMLAGASSLMVWHASKARRLLAQVHAERKNTEKSRSEESPSEGDLLEFLGTNPASDCRNSAASALCCDAPFKDTYDLVVSATQRLKGLPSSLRMALFLLQVRQQFLCQRSTLWQRMQQQMAEVLEAIDLDMSGPTAVCDCLSLMRAVHLFVGVGETFVLAEDVEAERLLAAEAAAAAAAAVAVDKKAPSSRSSQALSAAAVLAADAAAAASAAALLAPGESKPPVVEEAAAHGGPSVCRLSEVLLLRVRAAIESLQETHVRQMLQYVRAETWQRIPVLRRIPLVVLRASKLTGGALPLLPESVNPSAIATSEGHGNAAEAGGGISRLCSGCGEVVVGFSRGNPFSSWQPGVPLGFCASPEAVLGRQEATADVELAAIEEELRAVGACGSRKDEPPVSVAASQAAAKALMQYWQLAVSAPQLAAAAVRAMIRLMGFYVAAVAASTLPEETCSLFVAPPPQVSAVFVDPSSRSRAVAHADAARLRCRLPHLHWLLYQVDKDLGPLQKKLLRGGSIACNDLSGSHTSAGSRVQQSPLCGFFRPMARLASPGALWGLAERVAAVESAKDLLEALSQQLHLQGIVQGVGEGDGESRAWRGEQLRRLPAAVGCETPRGLLCSLPPEERQQLWRLLAATRCSIEDLRALVYRQAAASLCQSTAFVASFKQAAAEGSTEGTAAVAAARMAAASSSNAAVLPRPPDSIPRSYAAAVQQHRREVADLFWKIRCAGSGSIPADVQLRIWRCVWSQTVADAIDALSVVPLAADFVERCLNPGPLVAVAEALRLVIAEARLQYGKAAAAAGVALTTEHSASGSLTNLACGHPTTAPGGADVQPVHVTAPTESLLDLRDADFDCFLDVCSRTAPEIVRWCHERHEGSSGHRDEEEKPQCTLALRGSVAPAFNPSRLLRLEEWLSVSTKVSLRSRMPKTAHGATAALDKQHPHTSRKLACAGTFLRLCNARAFPGVLLRTIEWAGSQRLDGIWL</sequence>
<accession>A0A6P6RYN1</accession>
<dbReference type="GO" id="GO:0042147">
    <property type="term" value="P:retrograde transport, endosome to Golgi"/>
    <property type="evidence" value="ECO:0007669"/>
    <property type="project" value="InterPro"/>
</dbReference>